<dbReference type="Pfam" id="PF03725">
    <property type="entry name" value="RNase_PH_C"/>
    <property type="match status" value="1"/>
</dbReference>
<dbReference type="InterPro" id="IPR015847">
    <property type="entry name" value="ExoRNase_PH_dom2"/>
</dbReference>
<evidence type="ECO:0000313" key="12">
    <source>
        <dbReference type="Proteomes" id="UP001519887"/>
    </source>
</evidence>
<keyword evidence="7" id="KW-0694">RNA-binding</keyword>
<dbReference type="RefSeq" id="WP_210045609.1">
    <property type="nucleotide sequence ID" value="NZ_JBHLVU010000018.1"/>
</dbReference>
<dbReference type="InterPro" id="IPR036345">
    <property type="entry name" value="ExoRNase_PH_dom2_sf"/>
</dbReference>
<evidence type="ECO:0000259" key="10">
    <source>
        <dbReference type="Pfam" id="PF03725"/>
    </source>
</evidence>
<dbReference type="Pfam" id="PF01138">
    <property type="entry name" value="RNase_PH"/>
    <property type="match status" value="1"/>
</dbReference>
<sequence>MRTDGRQWNQLRPVTITMNPNKYAEGSVLIEFGDTKVLCTATVEERVPPFMKGQGKGWINAEYSMLPRATQSRNQRESARGKLTGRTMEIQRLIGRALRSVVDLQALGERTITLDCDVIQADGGTRTTSITGAFIAMALAVNKLSKNVDYAKYPITDFLASVSVGVIQEKTLLDLNYEEDSKAKVDMNVVMTGSGKFVEVQGTGEDAPFSREELDGLLGVAEEGIQALIASQRDVLGPLGSRIGASRV</sequence>
<feature type="binding site" evidence="8">
    <location>
        <position position="86"/>
    </location>
    <ligand>
        <name>phosphate</name>
        <dbReference type="ChEBI" id="CHEBI:43474"/>
        <note>substrate</note>
    </ligand>
</feature>
<evidence type="ECO:0000256" key="1">
    <source>
        <dbReference type="ARBA" id="ARBA00006678"/>
    </source>
</evidence>
<reference evidence="11 12" key="1">
    <citation type="submission" date="2021-07" db="EMBL/GenBank/DDBJ databases">
        <title>Paenibacillus radiodurans sp. nov., isolated from the southeastern edge of Tengger Desert.</title>
        <authorList>
            <person name="Zhang G."/>
        </authorList>
    </citation>
    <scope>NUCLEOTIDE SEQUENCE [LARGE SCALE GENOMIC DNA]</scope>
    <source>
        <strain evidence="11 12">CCM 7311</strain>
    </source>
</reference>
<organism evidence="11 12">
    <name type="scientific">Paenibacillus sepulcri</name>
    <dbReference type="NCBI Taxonomy" id="359917"/>
    <lineage>
        <taxon>Bacteria</taxon>
        <taxon>Bacillati</taxon>
        <taxon>Bacillota</taxon>
        <taxon>Bacilli</taxon>
        <taxon>Bacillales</taxon>
        <taxon>Paenibacillaceae</taxon>
        <taxon>Paenibacillus</taxon>
    </lineage>
</organism>
<keyword evidence="4 8" id="KW-0808">Transferase</keyword>
<evidence type="ECO:0000256" key="2">
    <source>
        <dbReference type="ARBA" id="ARBA00022552"/>
    </source>
</evidence>
<dbReference type="PANTHER" id="PTHR11953">
    <property type="entry name" value="EXOSOME COMPLEX COMPONENT"/>
    <property type="match status" value="1"/>
</dbReference>
<comment type="similarity">
    <text evidence="1 8">Belongs to the RNase PH family.</text>
</comment>
<comment type="function">
    <text evidence="8">Phosphorolytic 3'-5' exoribonuclease that plays an important role in tRNA 3'-end maturation. Removes nucleotide residues following the 3'-CCA terminus of tRNAs; can also add nucleotides to the ends of RNA molecules by using nucleoside diphosphates as substrates, but this may not be physiologically important. Probably plays a role in initiation of 16S rRNA degradation (leading to ribosome degradation) during starvation.</text>
</comment>
<feature type="binding site" evidence="8">
    <location>
        <begin position="124"/>
        <end position="126"/>
    </location>
    <ligand>
        <name>phosphate</name>
        <dbReference type="ChEBI" id="CHEBI:43474"/>
        <note>substrate</note>
    </ligand>
</feature>
<dbReference type="EC" id="2.7.7.56" evidence="8"/>
<name>A0ABS7CCD2_9BACL</name>
<dbReference type="InterPro" id="IPR027408">
    <property type="entry name" value="PNPase/RNase_PH_dom_sf"/>
</dbReference>
<comment type="catalytic activity">
    <reaction evidence="8">
        <text>tRNA(n+1) + phosphate = tRNA(n) + a ribonucleoside 5'-diphosphate</text>
        <dbReference type="Rhea" id="RHEA:10628"/>
        <dbReference type="Rhea" id="RHEA-COMP:17343"/>
        <dbReference type="Rhea" id="RHEA-COMP:17344"/>
        <dbReference type="ChEBI" id="CHEBI:43474"/>
        <dbReference type="ChEBI" id="CHEBI:57930"/>
        <dbReference type="ChEBI" id="CHEBI:173114"/>
        <dbReference type="EC" id="2.7.7.56"/>
    </reaction>
</comment>
<proteinExistence type="inferred from homology"/>
<comment type="subunit">
    <text evidence="8">Homohexameric ring arranged as a trimer of dimers.</text>
</comment>
<evidence type="ECO:0000256" key="4">
    <source>
        <dbReference type="ARBA" id="ARBA00022679"/>
    </source>
</evidence>
<feature type="domain" description="Exoribonuclease phosphorolytic" evidence="10">
    <location>
        <begin position="158"/>
        <end position="223"/>
    </location>
</feature>
<dbReference type="NCBIfam" id="TIGR01966">
    <property type="entry name" value="RNasePH"/>
    <property type="match status" value="1"/>
</dbReference>
<dbReference type="InterPro" id="IPR018336">
    <property type="entry name" value="RNase_PH_CS"/>
</dbReference>
<keyword evidence="3 8" id="KW-0820">tRNA-binding</keyword>
<dbReference type="CDD" id="cd11362">
    <property type="entry name" value="RNase_PH_bact"/>
    <property type="match status" value="1"/>
</dbReference>
<dbReference type="InterPro" id="IPR020568">
    <property type="entry name" value="Ribosomal_Su5_D2-typ_SF"/>
</dbReference>
<keyword evidence="12" id="KW-1185">Reference proteome</keyword>
<keyword evidence="2 8" id="KW-0698">rRNA processing</keyword>
<evidence type="ECO:0000256" key="7">
    <source>
        <dbReference type="ARBA" id="ARBA00022884"/>
    </source>
</evidence>
<dbReference type="InterPro" id="IPR001247">
    <property type="entry name" value="ExoRNase_PH_dom1"/>
</dbReference>
<dbReference type="PANTHER" id="PTHR11953:SF0">
    <property type="entry name" value="EXOSOME COMPLEX COMPONENT RRP41"/>
    <property type="match status" value="1"/>
</dbReference>
<evidence type="ECO:0000256" key="6">
    <source>
        <dbReference type="ARBA" id="ARBA00022695"/>
    </source>
</evidence>
<keyword evidence="5 8" id="KW-0819">tRNA processing</keyword>
<dbReference type="PROSITE" id="PS01277">
    <property type="entry name" value="RIBONUCLEASE_PH"/>
    <property type="match status" value="1"/>
</dbReference>
<dbReference type="SUPFAM" id="SSF55666">
    <property type="entry name" value="Ribonuclease PH domain 2-like"/>
    <property type="match status" value="1"/>
</dbReference>
<gene>
    <name evidence="8 11" type="primary">rph</name>
    <name evidence="11" type="ORF">K0U00_31590</name>
</gene>
<dbReference type="InterPro" id="IPR050080">
    <property type="entry name" value="RNase_PH"/>
</dbReference>
<dbReference type="Proteomes" id="UP001519887">
    <property type="component" value="Unassembled WGS sequence"/>
</dbReference>
<protein>
    <recommendedName>
        <fullName evidence="8">Ribonuclease PH</fullName>
        <shortName evidence="8">RNase PH</shortName>
        <ecNumber evidence="8">2.7.7.56</ecNumber>
    </recommendedName>
    <alternativeName>
        <fullName evidence="8">tRNA nucleotidyltransferase</fullName>
    </alternativeName>
</protein>
<dbReference type="HAMAP" id="MF_00564">
    <property type="entry name" value="RNase_PH"/>
    <property type="match status" value="1"/>
</dbReference>
<comment type="caution">
    <text evidence="11">The sequence shown here is derived from an EMBL/GenBank/DDBJ whole genome shotgun (WGS) entry which is preliminary data.</text>
</comment>
<dbReference type="Gene3D" id="3.30.230.70">
    <property type="entry name" value="GHMP Kinase, N-terminal domain"/>
    <property type="match status" value="1"/>
</dbReference>
<feature type="domain" description="Exoribonuclease phosphorolytic" evidence="9">
    <location>
        <begin position="10"/>
        <end position="140"/>
    </location>
</feature>
<dbReference type="EMBL" id="JAHZIK010001260">
    <property type="protein sequence ID" value="MBW7458595.1"/>
    <property type="molecule type" value="Genomic_DNA"/>
</dbReference>
<dbReference type="InterPro" id="IPR002381">
    <property type="entry name" value="RNase_PH_bac-type"/>
</dbReference>
<evidence type="ECO:0000256" key="5">
    <source>
        <dbReference type="ARBA" id="ARBA00022694"/>
    </source>
</evidence>
<dbReference type="SUPFAM" id="SSF54211">
    <property type="entry name" value="Ribosomal protein S5 domain 2-like"/>
    <property type="match status" value="1"/>
</dbReference>
<accession>A0ABS7CCD2</accession>
<evidence type="ECO:0000256" key="8">
    <source>
        <dbReference type="HAMAP-Rule" id="MF_00564"/>
    </source>
</evidence>
<keyword evidence="6 8" id="KW-0548">Nucleotidyltransferase</keyword>
<evidence type="ECO:0000256" key="3">
    <source>
        <dbReference type="ARBA" id="ARBA00022555"/>
    </source>
</evidence>
<evidence type="ECO:0000313" key="11">
    <source>
        <dbReference type="EMBL" id="MBW7458595.1"/>
    </source>
</evidence>
<evidence type="ECO:0000259" key="9">
    <source>
        <dbReference type="Pfam" id="PF01138"/>
    </source>
</evidence>